<dbReference type="EMBL" id="JALJOQ010000030">
    <property type="protein sequence ID" value="KAK9807409.1"/>
    <property type="molecule type" value="Genomic_DNA"/>
</dbReference>
<protein>
    <submittedName>
        <fullName evidence="2">Uncharacterized protein</fullName>
    </submittedName>
</protein>
<feature type="region of interest" description="Disordered" evidence="1">
    <location>
        <begin position="1"/>
        <end position="130"/>
    </location>
</feature>
<gene>
    <name evidence="2" type="ORF">WJX73_001632</name>
</gene>
<comment type="caution">
    <text evidence="2">The sequence shown here is derived from an EMBL/GenBank/DDBJ whole genome shotgun (WGS) entry which is preliminary data.</text>
</comment>
<sequence>MGKNSGNNFQGHQANPSDYGWQYQGSNAQSRVEFYQHPTNGAKLDYYPTTGTVKTSLDHPTQGKTQMFRRDLDDTGYEQVLQNPRAHTNQGYQTRANQPSSSYSAPQGGYSSGGYYKSQQSSNGYSDGYY</sequence>
<proteinExistence type="predicted"/>
<name>A0AAW1PGK5_9CHLO</name>
<evidence type="ECO:0000256" key="1">
    <source>
        <dbReference type="SAM" id="MobiDB-lite"/>
    </source>
</evidence>
<feature type="compositionally biased region" description="Polar residues" evidence="1">
    <location>
        <begin position="80"/>
        <end position="99"/>
    </location>
</feature>
<dbReference type="AlphaFoldDB" id="A0AAW1PGK5"/>
<feature type="compositionally biased region" description="Polar residues" evidence="1">
    <location>
        <begin position="1"/>
        <end position="16"/>
    </location>
</feature>
<dbReference type="Proteomes" id="UP001465755">
    <property type="component" value="Unassembled WGS sequence"/>
</dbReference>
<accession>A0AAW1PGK5</accession>
<evidence type="ECO:0000313" key="3">
    <source>
        <dbReference type="Proteomes" id="UP001465755"/>
    </source>
</evidence>
<organism evidence="2 3">
    <name type="scientific">Symbiochloris irregularis</name>
    <dbReference type="NCBI Taxonomy" id="706552"/>
    <lineage>
        <taxon>Eukaryota</taxon>
        <taxon>Viridiplantae</taxon>
        <taxon>Chlorophyta</taxon>
        <taxon>core chlorophytes</taxon>
        <taxon>Trebouxiophyceae</taxon>
        <taxon>Trebouxiales</taxon>
        <taxon>Trebouxiaceae</taxon>
        <taxon>Symbiochloris</taxon>
    </lineage>
</organism>
<reference evidence="2 3" key="1">
    <citation type="journal article" date="2024" name="Nat. Commun.">
        <title>Phylogenomics reveals the evolutionary origins of lichenization in chlorophyte algae.</title>
        <authorList>
            <person name="Puginier C."/>
            <person name="Libourel C."/>
            <person name="Otte J."/>
            <person name="Skaloud P."/>
            <person name="Haon M."/>
            <person name="Grisel S."/>
            <person name="Petersen M."/>
            <person name="Berrin J.G."/>
            <person name="Delaux P.M."/>
            <person name="Dal Grande F."/>
            <person name="Keller J."/>
        </authorList>
    </citation>
    <scope>NUCLEOTIDE SEQUENCE [LARGE SCALE GENOMIC DNA]</scope>
    <source>
        <strain evidence="2 3">SAG 2036</strain>
    </source>
</reference>
<evidence type="ECO:0000313" key="2">
    <source>
        <dbReference type="EMBL" id="KAK9807409.1"/>
    </source>
</evidence>
<feature type="compositionally biased region" description="Polar residues" evidence="1">
    <location>
        <begin position="49"/>
        <end position="65"/>
    </location>
</feature>
<keyword evidence="3" id="KW-1185">Reference proteome</keyword>
<feature type="compositionally biased region" description="Low complexity" evidence="1">
    <location>
        <begin position="100"/>
        <end position="130"/>
    </location>
</feature>